<evidence type="ECO:0000256" key="1">
    <source>
        <dbReference type="SAM" id="Coils"/>
    </source>
</evidence>
<feature type="coiled-coil region" evidence="1">
    <location>
        <begin position="108"/>
        <end position="139"/>
    </location>
</feature>
<organism evidence="4 5">
    <name type="scientific">Plasmodium berghei</name>
    <dbReference type="NCBI Taxonomy" id="5821"/>
    <lineage>
        <taxon>Eukaryota</taxon>
        <taxon>Sar</taxon>
        <taxon>Alveolata</taxon>
        <taxon>Apicomplexa</taxon>
        <taxon>Aconoidasida</taxon>
        <taxon>Haemosporida</taxon>
        <taxon>Plasmodiidae</taxon>
        <taxon>Plasmodium</taxon>
        <taxon>Plasmodium (Vinckeia)</taxon>
    </lineage>
</organism>
<dbReference type="InterPro" id="IPR006484">
    <property type="entry name" value="PYST_B"/>
</dbReference>
<evidence type="ECO:0000256" key="2">
    <source>
        <dbReference type="SAM" id="MobiDB-lite"/>
    </source>
</evidence>
<feature type="signal peptide" evidence="3">
    <location>
        <begin position="1"/>
        <end position="21"/>
    </location>
</feature>
<feature type="chain" id="PRO_5008915908" description="Fam-b protein" evidence="3">
    <location>
        <begin position="22"/>
        <end position="302"/>
    </location>
</feature>
<gene>
    <name evidence="4" type="ORF">PBNK65E_000515600</name>
</gene>
<dbReference type="AlphaFoldDB" id="A0A1D3JP92"/>
<feature type="non-terminal residue" evidence="4">
    <location>
        <position position="302"/>
    </location>
</feature>
<feature type="region of interest" description="Disordered" evidence="2">
    <location>
        <begin position="150"/>
        <end position="181"/>
    </location>
</feature>
<dbReference type="Pfam" id="PF09592">
    <property type="entry name" value="DUF2031"/>
    <property type="match status" value="2"/>
</dbReference>
<feature type="compositionally biased region" description="Basic and acidic residues" evidence="2">
    <location>
        <begin position="150"/>
        <end position="166"/>
    </location>
</feature>
<evidence type="ECO:0000256" key="3">
    <source>
        <dbReference type="SAM" id="SignalP"/>
    </source>
</evidence>
<sequence length="302" mass="35246">MRVSILKYVLFSIVICSFEYAKNELYFVNDKEIYLGGNVINFRNNRILAYADNQFDLNEFYESTLSLASQLGDCVEGNKEIAHLRNIIDSHIKKHKGSKTSLDLKNVDSKTKKKINELRKELEEVKKELDNKRNDELAIQPIENKKIIKKDGNSSVSEHEDFKQLKNNENNENNEITSSNRHMKSKLTKKYRKEAIKYILSWLTLEVKETIKINCKYVNKYFISLQELYFVNDKEIYLGGNVINFRNNRILAYADNQFDLNEFYESTLSLASQLGDCVEGNKEIAHLRNIIDSHIKKHKGSK</sequence>
<evidence type="ECO:0000313" key="4">
    <source>
        <dbReference type="EMBL" id="SBW38320.1"/>
    </source>
</evidence>
<keyword evidence="3" id="KW-0732">Signal</keyword>
<protein>
    <recommendedName>
        <fullName evidence="6">Fam-b protein</fullName>
    </recommendedName>
</protein>
<dbReference type="EMBL" id="FLVA01000236">
    <property type="protein sequence ID" value="SBW38320.1"/>
    <property type="molecule type" value="Genomic_DNA"/>
</dbReference>
<proteinExistence type="predicted"/>
<accession>A0A1D3JP92</accession>
<dbReference type="VEuPathDB" id="PlasmoDB:PBANKA_1246600"/>
<evidence type="ECO:0000313" key="5">
    <source>
        <dbReference type="Proteomes" id="UP000220214"/>
    </source>
</evidence>
<keyword evidence="1" id="KW-0175">Coiled coil</keyword>
<name>A0A1D3JP92_PLABE</name>
<dbReference type="NCBIfam" id="TIGR01597">
    <property type="entry name" value="PYST-B"/>
    <property type="match status" value="1"/>
</dbReference>
<evidence type="ECO:0008006" key="6">
    <source>
        <dbReference type="Google" id="ProtNLM"/>
    </source>
</evidence>
<dbReference type="Proteomes" id="UP000220214">
    <property type="component" value="Unassembled WGS sequence"/>
</dbReference>
<reference evidence="4 5" key="1">
    <citation type="submission" date="2016-05" db="EMBL/GenBank/DDBJ databases">
        <authorList>
            <consortium name="Pathogen Informatics"/>
        </authorList>
    </citation>
    <scope>NUCLEOTIDE SEQUENCE [LARGE SCALE GENOMIC DNA]</scope>
    <source>
        <strain evidence="4 5">NK65e</strain>
    </source>
</reference>